<gene>
    <name evidence="2" type="ORF">K7432_004646</name>
</gene>
<name>A0ABR2WY14_9FUNG</name>
<comment type="caution">
    <text evidence="2">The sequence shown here is derived from an EMBL/GenBank/DDBJ whole genome shotgun (WGS) entry which is preliminary data.</text>
</comment>
<dbReference type="Proteomes" id="UP001479436">
    <property type="component" value="Unassembled WGS sequence"/>
</dbReference>
<keyword evidence="3" id="KW-1185">Reference proteome</keyword>
<evidence type="ECO:0000256" key="1">
    <source>
        <dbReference type="SAM" id="SignalP"/>
    </source>
</evidence>
<proteinExistence type="predicted"/>
<accession>A0ABR2WY14</accession>
<protein>
    <submittedName>
        <fullName evidence="2">Uncharacterized protein</fullName>
    </submittedName>
</protein>
<dbReference type="EMBL" id="JASJQH010000164">
    <property type="protein sequence ID" value="KAK9766346.1"/>
    <property type="molecule type" value="Genomic_DNA"/>
</dbReference>
<feature type="chain" id="PRO_5046933775" evidence="1">
    <location>
        <begin position="23"/>
        <end position="129"/>
    </location>
</feature>
<organism evidence="2 3">
    <name type="scientific">Basidiobolus ranarum</name>
    <dbReference type="NCBI Taxonomy" id="34480"/>
    <lineage>
        <taxon>Eukaryota</taxon>
        <taxon>Fungi</taxon>
        <taxon>Fungi incertae sedis</taxon>
        <taxon>Zoopagomycota</taxon>
        <taxon>Entomophthoromycotina</taxon>
        <taxon>Basidiobolomycetes</taxon>
        <taxon>Basidiobolales</taxon>
        <taxon>Basidiobolaceae</taxon>
        <taxon>Basidiobolus</taxon>
    </lineage>
</organism>
<feature type="signal peptide" evidence="1">
    <location>
        <begin position="1"/>
        <end position="22"/>
    </location>
</feature>
<evidence type="ECO:0000313" key="3">
    <source>
        <dbReference type="Proteomes" id="UP001479436"/>
    </source>
</evidence>
<sequence length="129" mass="14513">MFLPKFITLLFALAFATCYVVASSSDPRPHPGTPLTKRDLAETPELDSLNELKLKGVTRAVITLKALKLLLKKTSSFKGINRIFKKFEKLKRIPLNMTIGELLEVAGLINVKDKLERYSGIKKRNLESL</sequence>
<reference evidence="2 3" key="1">
    <citation type="submission" date="2023-04" db="EMBL/GenBank/DDBJ databases">
        <title>Genome of Basidiobolus ranarum AG-B5.</title>
        <authorList>
            <person name="Stajich J.E."/>
            <person name="Carter-House D."/>
            <person name="Gryganskyi A."/>
        </authorList>
    </citation>
    <scope>NUCLEOTIDE SEQUENCE [LARGE SCALE GENOMIC DNA]</scope>
    <source>
        <strain evidence="2 3">AG-B5</strain>
    </source>
</reference>
<evidence type="ECO:0000313" key="2">
    <source>
        <dbReference type="EMBL" id="KAK9766346.1"/>
    </source>
</evidence>
<keyword evidence="1" id="KW-0732">Signal</keyword>